<keyword evidence="6 9" id="KW-1133">Transmembrane helix</keyword>
<dbReference type="Pfam" id="PF02080">
    <property type="entry name" value="TrkA_C"/>
    <property type="match status" value="1"/>
</dbReference>
<keyword evidence="4" id="KW-1003">Cell membrane</keyword>
<feature type="transmembrane region" description="Helical" evidence="9">
    <location>
        <begin position="88"/>
        <end position="112"/>
    </location>
</feature>
<evidence type="ECO:0000256" key="3">
    <source>
        <dbReference type="ARBA" id="ARBA00022449"/>
    </source>
</evidence>
<dbReference type="InterPro" id="IPR006153">
    <property type="entry name" value="Cation/H_exchanger_TM"/>
</dbReference>
<evidence type="ECO:0000256" key="6">
    <source>
        <dbReference type="ARBA" id="ARBA00022989"/>
    </source>
</evidence>
<comment type="subcellular location">
    <subcellularLocation>
        <location evidence="1">Cell membrane</location>
        <topology evidence="1">Multi-pass membrane protein</topology>
    </subcellularLocation>
</comment>
<evidence type="ECO:0000313" key="12">
    <source>
        <dbReference type="Proteomes" id="UP000078447"/>
    </source>
</evidence>
<evidence type="ECO:0000256" key="2">
    <source>
        <dbReference type="ARBA" id="ARBA00022448"/>
    </source>
</evidence>
<dbReference type="InterPro" id="IPR006037">
    <property type="entry name" value="RCK_C"/>
</dbReference>
<feature type="transmembrane region" description="Helical" evidence="9">
    <location>
        <begin position="272"/>
        <end position="293"/>
    </location>
</feature>
<dbReference type="PANTHER" id="PTHR32507">
    <property type="entry name" value="NA(+)/H(+) ANTIPORTER 1"/>
    <property type="match status" value="1"/>
</dbReference>
<feature type="transmembrane region" description="Helical" evidence="9">
    <location>
        <begin position="6"/>
        <end position="25"/>
    </location>
</feature>
<keyword evidence="12" id="KW-1185">Reference proteome</keyword>
<dbReference type="SUPFAM" id="SSF116726">
    <property type="entry name" value="TrkA C-terminal domain-like"/>
    <property type="match status" value="1"/>
</dbReference>
<evidence type="ECO:0000256" key="7">
    <source>
        <dbReference type="ARBA" id="ARBA00023065"/>
    </source>
</evidence>
<dbReference type="Proteomes" id="UP000078447">
    <property type="component" value="Unassembled WGS sequence"/>
</dbReference>
<dbReference type="InterPro" id="IPR036721">
    <property type="entry name" value="RCK_C_sf"/>
</dbReference>
<evidence type="ECO:0000256" key="4">
    <source>
        <dbReference type="ARBA" id="ARBA00022475"/>
    </source>
</evidence>
<comment type="caution">
    <text evidence="11">The sequence shown here is derived from an EMBL/GenBank/DDBJ whole genome shotgun (WGS) entry which is preliminary data.</text>
</comment>
<keyword evidence="2" id="KW-0813">Transport</keyword>
<feature type="transmembrane region" description="Helical" evidence="9">
    <location>
        <begin position="58"/>
        <end position="76"/>
    </location>
</feature>
<evidence type="ECO:0000259" key="10">
    <source>
        <dbReference type="PROSITE" id="PS51202"/>
    </source>
</evidence>
<reference evidence="11 12" key="1">
    <citation type="submission" date="2016-03" db="EMBL/GenBank/DDBJ databases">
        <authorList>
            <person name="Cho S.-Y."/>
            <person name="Lim S."/>
            <person name="Kim H."/>
            <person name="Soh E.H."/>
            <person name="Moon J.S."/>
        </authorList>
    </citation>
    <scope>NUCLEOTIDE SEQUENCE [LARGE SCALE GENOMIC DNA]</scope>
    <source>
        <strain evidence="11 12">KCTC 3810</strain>
    </source>
</reference>
<evidence type="ECO:0000256" key="5">
    <source>
        <dbReference type="ARBA" id="ARBA00022692"/>
    </source>
</evidence>
<feature type="transmembrane region" description="Helical" evidence="9">
    <location>
        <begin position="161"/>
        <end position="181"/>
    </location>
</feature>
<feature type="transmembrane region" description="Helical" evidence="9">
    <location>
        <begin position="118"/>
        <end position="140"/>
    </location>
</feature>
<dbReference type="Pfam" id="PF00999">
    <property type="entry name" value="Na_H_Exchanger"/>
    <property type="match status" value="1"/>
</dbReference>
<dbReference type="NCBIfam" id="NF003715">
    <property type="entry name" value="PRK05326.1-2"/>
    <property type="match status" value="1"/>
</dbReference>
<feature type="transmembrane region" description="Helical" evidence="9">
    <location>
        <begin position="334"/>
        <end position="354"/>
    </location>
</feature>
<dbReference type="EMBL" id="LVVL01000001">
    <property type="protein sequence ID" value="OAN15311.1"/>
    <property type="molecule type" value="Genomic_DNA"/>
</dbReference>
<protein>
    <submittedName>
        <fullName evidence="11">K+/H+ antiporter</fullName>
    </submittedName>
</protein>
<proteinExistence type="predicted"/>
<feature type="transmembrane region" description="Helical" evidence="9">
    <location>
        <begin position="187"/>
        <end position="207"/>
    </location>
</feature>
<organism evidence="11 12">
    <name type="scientific">Exiguobacterium undae</name>
    <dbReference type="NCBI Taxonomy" id="169177"/>
    <lineage>
        <taxon>Bacteria</taxon>
        <taxon>Bacillati</taxon>
        <taxon>Bacillota</taxon>
        <taxon>Bacilli</taxon>
        <taxon>Bacillales</taxon>
        <taxon>Bacillales Family XII. Incertae Sedis</taxon>
        <taxon>Exiguobacterium</taxon>
    </lineage>
</organism>
<dbReference type="NCBIfam" id="NF003716">
    <property type="entry name" value="PRK05326.1-3"/>
    <property type="match status" value="1"/>
</dbReference>
<keyword evidence="8 9" id="KW-0472">Membrane</keyword>
<gene>
    <name evidence="11" type="ORF">A3783_05065</name>
</gene>
<evidence type="ECO:0000256" key="9">
    <source>
        <dbReference type="SAM" id="Phobius"/>
    </source>
</evidence>
<feature type="transmembrane region" description="Helical" evidence="9">
    <location>
        <begin position="366"/>
        <end position="386"/>
    </location>
</feature>
<dbReference type="RefSeq" id="WP_028106169.1">
    <property type="nucleotide sequence ID" value="NZ_LVVL01000001.1"/>
</dbReference>
<feature type="transmembrane region" description="Helical" evidence="9">
    <location>
        <begin position="299"/>
        <end position="322"/>
    </location>
</feature>
<evidence type="ECO:0000256" key="1">
    <source>
        <dbReference type="ARBA" id="ARBA00004651"/>
    </source>
</evidence>
<feature type="transmembrane region" description="Helical" evidence="9">
    <location>
        <begin position="32"/>
        <end position="52"/>
    </location>
</feature>
<feature type="domain" description="RCK C-terminal" evidence="10">
    <location>
        <begin position="403"/>
        <end position="484"/>
    </location>
</feature>
<sequence length="493" mass="53147">MNEATVLLLAGILLLLAIITTKFAVRLNVPTLILFVFVGILAGTDVTGWIDFADFEQARLFGTIALVIILFDGGLNTRWKNFKPVLPAALSLATIGVLVTTGLIAVVAHYLLDFSWPIALLIGALVGSTDAAAVFSLLNGQSIDQKVKHTLEAESGTNDPMAVFLTILFTEFALSPAAFSIGQGIVALLYEMGLGLLIGLVIGWGLTTLMNRIQLQSSALYPTLLISGALLSYGVATSLHASGFLAVYVTGIWLSNHDLIYRDILVRFSGSLSHLAEVGMFIMLGLLVFPKQLLDPQTLLVSAVIVLTLVLIARPLAVFLSLLPFPYNIREQSVITAAGLRGAVPIILATYPLSSGLPEANLLFNIVFFTVMTSALLQGTALPWIVKLMKLDVKPRIDVEPLIQFMTVANPNAEIVEVSVPSFCRIDGKTLQEIEMPQDLLVVAVIRNDAIITPRGQTRLIGGDQLLILTPKQSEERIRKLIASLGLGQPFSE</sequence>
<dbReference type="InterPro" id="IPR038770">
    <property type="entry name" value="Na+/solute_symporter_sf"/>
</dbReference>
<evidence type="ECO:0000256" key="8">
    <source>
        <dbReference type="ARBA" id="ARBA00023136"/>
    </source>
</evidence>
<keyword evidence="5 9" id="KW-0812">Transmembrane</keyword>
<dbReference type="Gene3D" id="3.30.70.1450">
    <property type="entry name" value="Regulator of K+ conductance, C-terminal domain"/>
    <property type="match status" value="1"/>
</dbReference>
<name>A0ABX2VAP6_9BACL</name>
<dbReference type="Gene3D" id="1.20.1530.20">
    <property type="match status" value="1"/>
</dbReference>
<dbReference type="PANTHER" id="PTHR32507:SF7">
    <property type="entry name" value="K(+)_H(+) ANTIPORTER NHAP2"/>
    <property type="match status" value="1"/>
</dbReference>
<evidence type="ECO:0000313" key="11">
    <source>
        <dbReference type="EMBL" id="OAN15311.1"/>
    </source>
</evidence>
<keyword evidence="3" id="KW-0050">Antiport</keyword>
<accession>A0ABX2VAP6</accession>
<keyword evidence="7" id="KW-0406">Ion transport</keyword>
<dbReference type="PROSITE" id="PS51202">
    <property type="entry name" value="RCK_C"/>
    <property type="match status" value="1"/>
</dbReference>